<dbReference type="RefSeq" id="WP_344244669.1">
    <property type="nucleotide sequence ID" value="NZ_BAAAHH010000033.1"/>
</dbReference>
<evidence type="ECO:0000256" key="6">
    <source>
        <dbReference type="ARBA" id="ARBA00022777"/>
    </source>
</evidence>
<keyword evidence="9" id="KW-0812">Transmembrane</keyword>
<evidence type="ECO:0000256" key="7">
    <source>
        <dbReference type="ARBA" id="ARBA00022840"/>
    </source>
</evidence>
<dbReference type="InterPro" id="IPR003594">
    <property type="entry name" value="HATPase_dom"/>
</dbReference>
<keyword evidence="8" id="KW-0902">Two-component regulatory system</keyword>
<keyword evidence="3" id="KW-0597">Phosphoprotein</keyword>
<name>A0ABP4CEY6_9ACTN</name>
<evidence type="ECO:0000256" key="5">
    <source>
        <dbReference type="ARBA" id="ARBA00022741"/>
    </source>
</evidence>
<protein>
    <recommendedName>
        <fullName evidence="2">histidine kinase</fullName>
        <ecNumber evidence="2">2.7.13.3</ecNumber>
    </recommendedName>
</protein>
<evidence type="ECO:0000256" key="8">
    <source>
        <dbReference type="ARBA" id="ARBA00023012"/>
    </source>
</evidence>
<dbReference type="Gene3D" id="3.30.565.10">
    <property type="entry name" value="Histidine kinase-like ATPase, C-terminal domain"/>
    <property type="match status" value="1"/>
</dbReference>
<dbReference type="EMBL" id="BAAAHH010000033">
    <property type="protein sequence ID" value="GAA0964169.1"/>
    <property type="molecule type" value="Genomic_DNA"/>
</dbReference>
<dbReference type="GO" id="GO:0016301">
    <property type="term" value="F:kinase activity"/>
    <property type="evidence" value="ECO:0007669"/>
    <property type="project" value="UniProtKB-KW"/>
</dbReference>
<dbReference type="PANTHER" id="PTHR24421:SF10">
    <property type="entry name" value="NITRATE_NITRITE SENSOR PROTEIN NARQ"/>
    <property type="match status" value="1"/>
</dbReference>
<keyword evidence="13" id="KW-1185">Reference proteome</keyword>
<evidence type="ECO:0000259" key="11">
    <source>
        <dbReference type="Pfam" id="PF07730"/>
    </source>
</evidence>
<keyword evidence="6 12" id="KW-0418">Kinase</keyword>
<keyword evidence="4" id="KW-0808">Transferase</keyword>
<dbReference type="Gene3D" id="1.20.5.1930">
    <property type="match status" value="1"/>
</dbReference>
<feature type="domain" description="Histidine kinase/HSP90-like ATPase" evidence="10">
    <location>
        <begin position="291"/>
        <end position="377"/>
    </location>
</feature>
<comment type="caution">
    <text evidence="12">The sequence shown here is derived from an EMBL/GenBank/DDBJ whole genome shotgun (WGS) entry which is preliminary data.</text>
</comment>
<accession>A0ABP4CEY6</accession>
<feature type="transmembrane region" description="Helical" evidence="9">
    <location>
        <begin position="115"/>
        <end position="132"/>
    </location>
</feature>
<keyword evidence="9" id="KW-1133">Transmembrane helix</keyword>
<dbReference type="InterPro" id="IPR011712">
    <property type="entry name" value="Sig_transdc_His_kin_sub3_dim/P"/>
</dbReference>
<dbReference type="SUPFAM" id="SSF55874">
    <property type="entry name" value="ATPase domain of HSP90 chaperone/DNA topoisomerase II/histidine kinase"/>
    <property type="match status" value="1"/>
</dbReference>
<keyword evidence="7" id="KW-0067">ATP-binding</keyword>
<evidence type="ECO:0000256" key="3">
    <source>
        <dbReference type="ARBA" id="ARBA00022553"/>
    </source>
</evidence>
<dbReference type="InterPro" id="IPR036890">
    <property type="entry name" value="HATPase_C_sf"/>
</dbReference>
<dbReference type="Proteomes" id="UP001500665">
    <property type="component" value="Unassembled WGS sequence"/>
</dbReference>
<feature type="transmembrane region" description="Helical" evidence="9">
    <location>
        <begin position="138"/>
        <end position="160"/>
    </location>
</feature>
<dbReference type="Pfam" id="PF02518">
    <property type="entry name" value="HATPase_c"/>
    <property type="match status" value="1"/>
</dbReference>
<evidence type="ECO:0000256" key="4">
    <source>
        <dbReference type="ARBA" id="ARBA00022679"/>
    </source>
</evidence>
<feature type="transmembrane region" description="Helical" evidence="9">
    <location>
        <begin position="58"/>
        <end position="78"/>
    </location>
</feature>
<reference evidence="13" key="1">
    <citation type="journal article" date="2019" name="Int. J. Syst. Evol. Microbiol.">
        <title>The Global Catalogue of Microorganisms (GCM) 10K type strain sequencing project: providing services to taxonomists for standard genome sequencing and annotation.</title>
        <authorList>
            <consortium name="The Broad Institute Genomics Platform"/>
            <consortium name="The Broad Institute Genome Sequencing Center for Infectious Disease"/>
            <person name="Wu L."/>
            <person name="Ma J."/>
        </authorList>
    </citation>
    <scope>NUCLEOTIDE SEQUENCE [LARGE SCALE GENOMIC DNA]</scope>
    <source>
        <strain evidence="13">JCM 10696</strain>
    </source>
</reference>
<gene>
    <name evidence="12" type="ORF">GCM10009550_61430</name>
</gene>
<organism evidence="12 13">
    <name type="scientific">Actinocorallia libanotica</name>
    <dbReference type="NCBI Taxonomy" id="46162"/>
    <lineage>
        <taxon>Bacteria</taxon>
        <taxon>Bacillati</taxon>
        <taxon>Actinomycetota</taxon>
        <taxon>Actinomycetes</taxon>
        <taxon>Streptosporangiales</taxon>
        <taxon>Thermomonosporaceae</taxon>
        <taxon>Actinocorallia</taxon>
    </lineage>
</organism>
<evidence type="ECO:0000313" key="13">
    <source>
        <dbReference type="Proteomes" id="UP001500665"/>
    </source>
</evidence>
<keyword evidence="5" id="KW-0547">Nucleotide-binding</keyword>
<evidence type="ECO:0000259" key="10">
    <source>
        <dbReference type="Pfam" id="PF02518"/>
    </source>
</evidence>
<keyword evidence="9" id="KW-0472">Membrane</keyword>
<feature type="domain" description="Signal transduction histidine kinase subgroup 3 dimerisation and phosphoacceptor" evidence="11">
    <location>
        <begin position="179"/>
        <end position="243"/>
    </location>
</feature>
<feature type="transmembrane region" description="Helical" evidence="9">
    <location>
        <begin position="33"/>
        <end position="51"/>
    </location>
</feature>
<dbReference type="EC" id="2.7.13.3" evidence="2"/>
<comment type="catalytic activity">
    <reaction evidence="1">
        <text>ATP + protein L-histidine = ADP + protein N-phospho-L-histidine.</text>
        <dbReference type="EC" id="2.7.13.3"/>
    </reaction>
</comment>
<feature type="transmembrane region" description="Helical" evidence="9">
    <location>
        <begin position="90"/>
        <end position="108"/>
    </location>
</feature>
<proteinExistence type="predicted"/>
<dbReference type="Pfam" id="PF07730">
    <property type="entry name" value="HisKA_3"/>
    <property type="match status" value="1"/>
</dbReference>
<dbReference type="PANTHER" id="PTHR24421">
    <property type="entry name" value="NITRATE/NITRITE SENSOR PROTEIN NARX-RELATED"/>
    <property type="match status" value="1"/>
</dbReference>
<evidence type="ECO:0000256" key="2">
    <source>
        <dbReference type="ARBA" id="ARBA00012438"/>
    </source>
</evidence>
<evidence type="ECO:0000256" key="1">
    <source>
        <dbReference type="ARBA" id="ARBA00000085"/>
    </source>
</evidence>
<sequence>MRSGGRLAAAAAAALVLFGGLLDLRGGLFREDSGGLKLGCAAAVTVILLVSHRWEGRGLSVASGAAGLVSLAGTAVLRSVSGAESSASDAFGFTEPAVLLVLLALVAWRGSMVSAALAAPVLVAAIVLRPLAIGVQDVGVILALFFALAAMTAAGAGLAGRLFAVDRRRREETVRLEQRAEFARDLHDFVAHHVTGIVVQAQGARSIAAKKPELVLPSLEEIERAGVEALASMRRMVGMLRESGEGLAHTASPGMASVRSLVAEFSLPDGAKARLVEPENGGELPLEVAGTVHRVVMEALTNVRKHGLGCTEVEVLVDRAPDRVTVRVRDDGRRRHGMGGGFGLKGLEERVSMVGGVLRAGPGPDGGWTVEASLPVEGAL</sequence>
<evidence type="ECO:0000313" key="12">
    <source>
        <dbReference type="EMBL" id="GAA0964169.1"/>
    </source>
</evidence>
<dbReference type="InterPro" id="IPR050482">
    <property type="entry name" value="Sensor_HK_TwoCompSys"/>
</dbReference>
<evidence type="ECO:0000256" key="9">
    <source>
        <dbReference type="SAM" id="Phobius"/>
    </source>
</evidence>